<keyword evidence="6" id="KW-0811">Translocation</keyword>
<keyword evidence="3 8" id="KW-0812">Transmembrane</keyword>
<keyword evidence="4" id="KW-0653">Protein transport</keyword>
<dbReference type="GO" id="GO:0016020">
    <property type="term" value="C:membrane"/>
    <property type="evidence" value="ECO:0007669"/>
    <property type="project" value="UniProtKB-SubCell"/>
</dbReference>
<dbReference type="GO" id="GO:0006605">
    <property type="term" value="P:protein targeting"/>
    <property type="evidence" value="ECO:0007669"/>
    <property type="project" value="InterPro"/>
</dbReference>
<dbReference type="AlphaFoldDB" id="A0A0R2RL25"/>
<comment type="caution">
    <text evidence="9">The sequence shown here is derived from an EMBL/GenBank/DDBJ whole genome shotgun (WGS) entry which is preliminary data.</text>
</comment>
<evidence type="ECO:0000313" key="10">
    <source>
        <dbReference type="Proteomes" id="UP000051269"/>
    </source>
</evidence>
<evidence type="ECO:0000256" key="3">
    <source>
        <dbReference type="ARBA" id="ARBA00022692"/>
    </source>
</evidence>
<evidence type="ECO:0000256" key="8">
    <source>
        <dbReference type="SAM" id="Phobius"/>
    </source>
</evidence>
<evidence type="ECO:0000256" key="1">
    <source>
        <dbReference type="ARBA" id="ARBA00004370"/>
    </source>
</evidence>
<reference evidence="9 10" key="1">
    <citation type="submission" date="2015-10" db="EMBL/GenBank/DDBJ databases">
        <title>Metagenome-Assembled Genomes uncover a global brackish microbiome.</title>
        <authorList>
            <person name="Hugerth L.W."/>
            <person name="Larsson J."/>
            <person name="Alneberg J."/>
            <person name="Lindh M.V."/>
            <person name="Legrand C."/>
            <person name="Pinhassi J."/>
            <person name="Andersson A.F."/>
        </authorList>
    </citation>
    <scope>NUCLEOTIDE SEQUENCE [LARGE SCALE GENOMIC DNA]</scope>
    <source>
        <strain evidence="9">BACL18 MAG-120507-bin52</strain>
    </source>
</reference>
<evidence type="ECO:0000256" key="5">
    <source>
        <dbReference type="ARBA" id="ARBA00022989"/>
    </source>
</evidence>
<dbReference type="InterPro" id="IPR001901">
    <property type="entry name" value="Translocase_SecE/Sec61-g"/>
</dbReference>
<evidence type="ECO:0000256" key="2">
    <source>
        <dbReference type="ARBA" id="ARBA00022448"/>
    </source>
</evidence>
<dbReference type="EMBL" id="LIBO01000001">
    <property type="protein sequence ID" value="KRO63285.1"/>
    <property type="molecule type" value="Genomic_DNA"/>
</dbReference>
<proteinExistence type="predicted"/>
<keyword evidence="5 8" id="KW-1133">Transmembrane helix</keyword>
<feature type="transmembrane region" description="Helical" evidence="8">
    <location>
        <begin position="42"/>
        <end position="62"/>
    </location>
</feature>
<dbReference type="Proteomes" id="UP000051269">
    <property type="component" value="Unassembled WGS sequence"/>
</dbReference>
<keyword evidence="2" id="KW-0813">Transport</keyword>
<evidence type="ECO:0008006" key="11">
    <source>
        <dbReference type="Google" id="ProtNLM"/>
    </source>
</evidence>
<organism evidence="9 10">
    <name type="scientific">Verrucomicrobia subdivision 6 bacterium BACL9 MAG-120507-bin52</name>
    <dbReference type="NCBI Taxonomy" id="1655590"/>
    <lineage>
        <taxon>Bacteria</taxon>
        <taxon>Pseudomonadati</taxon>
        <taxon>Verrucomicrobiota</taxon>
        <taxon>Verrucomicrobiia</taxon>
        <taxon>Verrucomicrobiales</taxon>
        <taxon>Verrucomicrobia subdivision 6</taxon>
    </lineage>
</organism>
<sequence length="72" mass="8152">MNRTRVSKFVGEVHGELLKCSWPWDASETGVKKYRELIDSTTVVALTTLVLAAYTSGFDFLISRVVGWLVRF</sequence>
<name>A0A0R2RL25_9BACT</name>
<evidence type="ECO:0000256" key="4">
    <source>
        <dbReference type="ARBA" id="ARBA00022927"/>
    </source>
</evidence>
<gene>
    <name evidence="9" type="ORF">ABR82_05720</name>
</gene>
<dbReference type="GO" id="GO:0006886">
    <property type="term" value="P:intracellular protein transport"/>
    <property type="evidence" value="ECO:0007669"/>
    <property type="project" value="InterPro"/>
</dbReference>
<keyword evidence="7 8" id="KW-0472">Membrane</keyword>
<dbReference type="Gene3D" id="1.20.5.1030">
    <property type="entry name" value="Preprotein translocase secy subunit"/>
    <property type="match status" value="1"/>
</dbReference>
<accession>A0A0R2RL25</accession>
<comment type="subcellular location">
    <subcellularLocation>
        <location evidence="1">Membrane</location>
    </subcellularLocation>
</comment>
<protein>
    <recommendedName>
        <fullName evidence="11">Preprotein translocase subunit SecE</fullName>
    </recommendedName>
</protein>
<dbReference type="InterPro" id="IPR038379">
    <property type="entry name" value="SecE_sf"/>
</dbReference>
<evidence type="ECO:0000313" key="9">
    <source>
        <dbReference type="EMBL" id="KRO63285.1"/>
    </source>
</evidence>
<evidence type="ECO:0000256" key="7">
    <source>
        <dbReference type="ARBA" id="ARBA00023136"/>
    </source>
</evidence>
<dbReference type="Pfam" id="PF00584">
    <property type="entry name" value="SecE"/>
    <property type="match status" value="1"/>
</dbReference>
<evidence type="ECO:0000256" key="6">
    <source>
        <dbReference type="ARBA" id="ARBA00023010"/>
    </source>
</evidence>